<dbReference type="Pfam" id="PF03311">
    <property type="entry name" value="Cornichon"/>
    <property type="match status" value="1"/>
</dbReference>
<dbReference type="PANTHER" id="PTHR12271:SF113">
    <property type="entry name" value="POLY(A) RNA POLYMERASE CID11"/>
    <property type="match status" value="1"/>
</dbReference>
<dbReference type="AlphaFoldDB" id="A0A0B7NJR8"/>
<dbReference type="InterPro" id="IPR043519">
    <property type="entry name" value="NT_sf"/>
</dbReference>
<dbReference type="OrthoDB" id="2274644at2759"/>
<dbReference type="SMART" id="SM01398">
    <property type="entry name" value="Cornichon"/>
    <property type="match status" value="1"/>
</dbReference>
<comment type="cofactor">
    <cofactor evidence="2">
        <name>Mg(2+)</name>
        <dbReference type="ChEBI" id="CHEBI:18420"/>
    </cofactor>
</comment>
<evidence type="ECO:0000256" key="3">
    <source>
        <dbReference type="ARBA" id="ARBA00008593"/>
    </source>
</evidence>
<dbReference type="Pfam" id="PF03828">
    <property type="entry name" value="PAP_assoc"/>
    <property type="match status" value="1"/>
</dbReference>
<keyword evidence="5" id="KW-0808">Transferase</keyword>
<dbReference type="CDD" id="cd05402">
    <property type="entry name" value="NT_PAP_TUTase"/>
    <property type="match status" value="1"/>
</dbReference>
<dbReference type="PROSITE" id="PS01340">
    <property type="entry name" value="CORNICHON"/>
    <property type="match status" value="1"/>
</dbReference>
<keyword evidence="9" id="KW-0472">Membrane</keyword>
<dbReference type="InterPro" id="IPR002058">
    <property type="entry name" value="PAP_assoc"/>
</dbReference>
<evidence type="ECO:0000259" key="11">
    <source>
        <dbReference type="Pfam" id="PF22600"/>
    </source>
</evidence>
<feature type="region of interest" description="Disordered" evidence="8">
    <location>
        <begin position="20"/>
        <end position="41"/>
    </location>
</feature>
<dbReference type="InterPro" id="IPR033466">
    <property type="entry name" value="Cornichon_conserved"/>
</dbReference>
<evidence type="ECO:0000256" key="7">
    <source>
        <dbReference type="ARBA" id="ARBA00022842"/>
    </source>
</evidence>
<comment type="cofactor">
    <cofactor evidence="1">
        <name>Mn(2+)</name>
        <dbReference type="ChEBI" id="CHEBI:29035"/>
    </cofactor>
</comment>
<dbReference type="Pfam" id="PF22600">
    <property type="entry name" value="MTPAP-like_central"/>
    <property type="match status" value="1"/>
</dbReference>
<dbReference type="GO" id="GO:0046872">
    <property type="term" value="F:metal ion binding"/>
    <property type="evidence" value="ECO:0007669"/>
    <property type="project" value="UniProtKB-KW"/>
</dbReference>
<reference evidence="12 13" key="1">
    <citation type="submission" date="2014-09" db="EMBL/GenBank/DDBJ databases">
        <authorList>
            <person name="Ellenberger Sabrina"/>
        </authorList>
    </citation>
    <scope>NUCLEOTIDE SEQUENCE [LARGE SCALE GENOMIC DNA]</scope>
    <source>
        <strain evidence="12 13">CBS 412.66</strain>
    </source>
</reference>
<protein>
    <recommendedName>
        <fullName evidence="4">polynucleotide adenylyltransferase</fullName>
        <ecNumber evidence="4">2.7.7.19</ecNumber>
    </recommendedName>
</protein>
<feature type="transmembrane region" description="Helical" evidence="9">
    <location>
        <begin position="462"/>
        <end position="489"/>
    </location>
</feature>
<feature type="compositionally biased region" description="Acidic residues" evidence="8">
    <location>
        <begin position="27"/>
        <end position="37"/>
    </location>
</feature>
<keyword evidence="13" id="KW-1185">Reference proteome</keyword>
<keyword evidence="9" id="KW-1133">Transmembrane helix</keyword>
<sequence>MDSITVNNYYYCQTVEPKLQQPAQREEEVEEEYDEFDYSSPSSAFESCSSVLTDDSTVVSCTSSTKEEQDALDQDQDFLLYPPITLPFHEGLSYNMLRLYQKLLPSRQSFTKRQTMMIKIEQLLHREWPTHRFNVHLFGSSQNNLGTNQSDVDICISTSWNGLRCIKTLANVLRKNMGPRLVSVVLFAPIQLLSSKTDRLNTRSRQLACDLNVNNLLALQNTRMIKTYVAIDPRVRPLVLIVKHWAKQRQLNDAASGGTLSTYTWTCLVIHFLQTRYPPILPNLHEIPHTLSNDNVEINGMNSSFCDDLSKLVGFGRSNHESLGGLLYAFFRKFAYEFDYATQVISVRSGKLLTRYEKGWHQGIESRRAFCIEEPFDTRRNLGNSADEASVNGLKLEFERAVNILLETRGNLDSLCRPYIVLSAILLFLMVFFVIMFSDLECDYINPIDLCNKLNQFVLPEIGLQAFVFSIFLVTGHWFPMLINLPVLVHNVKKVMDRQEMYDATEIFRTLSKHKKESFLKLGFYALCFFFYLYKMIVSLIASD</sequence>
<feature type="domain" description="PAP-associated" evidence="10">
    <location>
        <begin position="322"/>
        <end position="378"/>
    </location>
</feature>
<evidence type="ECO:0000313" key="13">
    <source>
        <dbReference type="Proteomes" id="UP000054107"/>
    </source>
</evidence>
<dbReference type="SUPFAM" id="SSF81301">
    <property type="entry name" value="Nucleotidyltransferase"/>
    <property type="match status" value="1"/>
</dbReference>
<keyword evidence="7" id="KW-0460">Magnesium</keyword>
<dbReference type="SUPFAM" id="SSF81631">
    <property type="entry name" value="PAP/OAS1 substrate-binding domain"/>
    <property type="match status" value="1"/>
</dbReference>
<feature type="domain" description="Poly(A) RNA polymerase mitochondrial-like central palm" evidence="11">
    <location>
        <begin position="92"/>
        <end position="229"/>
    </location>
</feature>
<evidence type="ECO:0000256" key="8">
    <source>
        <dbReference type="SAM" id="MobiDB-lite"/>
    </source>
</evidence>
<dbReference type="EMBL" id="LN732614">
    <property type="protein sequence ID" value="CEP15754.1"/>
    <property type="molecule type" value="Genomic_DNA"/>
</dbReference>
<gene>
    <name evidence="12" type="primary">PARPA_09994.1 scaffold 39144</name>
</gene>
<dbReference type="GO" id="GO:0010605">
    <property type="term" value="P:negative regulation of macromolecule metabolic process"/>
    <property type="evidence" value="ECO:0007669"/>
    <property type="project" value="UniProtKB-ARBA"/>
</dbReference>
<keyword evidence="6" id="KW-0479">Metal-binding</keyword>
<dbReference type="STRING" id="35722.A0A0B7NJR8"/>
<feature type="transmembrane region" description="Helical" evidence="9">
    <location>
        <begin position="419"/>
        <end position="437"/>
    </location>
</feature>
<name>A0A0B7NJR8_9FUNG</name>
<evidence type="ECO:0000256" key="2">
    <source>
        <dbReference type="ARBA" id="ARBA00001946"/>
    </source>
</evidence>
<dbReference type="InterPro" id="IPR054708">
    <property type="entry name" value="MTPAP-like_central"/>
</dbReference>
<dbReference type="GO" id="GO:0031123">
    <property type="term" value="P:RNA 3'-end processing"/>
    <property type="evidence" value="ECO:0007669"/>
    <property type="project" value="TreeGrafter"/>
</dbReference>
<proteinExistence type="inferred from homology"/>
<evidence type="ECO:0000259" key="10">
    <source>
        <dbReference type="Pfam" id="PF03828"/>
    </source>
</evidence>
<evidence type="ECO:0000256" key="1">
    <source>
        <dbReference type="ARBA" id="ARBA00001936"/>
    </source>
</evidence>
<evidence type="ECO:0000256" key="6">
    <source>
        <dbReference type="ARBA" id="ARBA00022723"/>
    </source>
</evidence>
<evidence type="ECO:0000256" key="9">
    <source>
        <dbReference type="SAM" id="Phobius"/>
    </source>
</evidence>
<evidence type="ECO:0000256" key="5">
    <source>
        <dbReference type="ARBA" id="ARBA00022679"/>
    </source>
</evidence>
<organism evidence="12 13">
    <name type="scientific">Parasitella parasitica</name>
    <dbReference type="NCBI Taxonomy" id="35722"/>
    <lineage>
        <taxon>Eukaryota</taxon>
        <taxon>Fungi</taxon>
        <taxon>Fungi incertae sedis</taxon>
        <taxon>Mucoromycota</taxon>
        <taxon>Mucoromycotina</taxon>
        <taxon>Mucoromycetes</taxon>
        <taxon>Mucorales</taxon>
        <taxon>Mucorineae</taxon>
        <taxon>Mucoraceae</taxon>
        <taxon>Parasitella</taxon>
    </lineage>
</organism>
<evidence type="ECO:0000256" key="4">
    <source>
        <dbReference type="ARBA" id="ARBA00012388"/>
    </source>
</evidence>
<dbReference type="GO" id="GO:1990817">
    <property type="term" value="F:poly(A) RNA polymerase activity"/>
    <property type="evidence" value="ECO:0007669"/>
    <property type="project" value="UniProtKB-EC"/>
</dbReference>
<feature type="transmembrane region" description="Helical" evidence="9">
    <location>
        <begin position="522"/>
        <end position="542"/>
    </location>
</feature>
<dbReference type="InterPro" id="IPR003377">
    <property type="entry name" value="Cornichon"/>
</dbReference>
<keyword evidence="9" id="KW-0812">Transmembrane</keyword>
<dbReference type="Gene3D" id="1.10.1410.10">
    <property type="match status" value="1"/>
</dbReference>
<evidence type="ECO:0000313" key="12">
    <source>
        <dbReference type="EMBL" id="CEP15754.1"/>
    </source>
</evidence>
<comment type="similarity">
    <text evidence="3">Belongs to the DNA polymerase type-B-like family.</text>
</comment>
<accession>A0A0B7NJR8</accession>
<dbReference type="Proteomes" id="UP000054107">
    <property type="component" value="Unassembled WGS sequence"/>
</dbReference>
<dbReference type="Gene3D" id="3.30.460.10">
    <property type="entry name" value="Beta Polymerase, domain 2"/>
    <property type="match status" value="1"/>
</dbReference>
<dbReference type="PANTHER" id="PTHR12271">
    <property type="entry name" value="POLY A POLYMERASE CID PAP -RELATED"/>
    <property type="match status" value="1"/>
</dbReference>
<dbReference type="GO" id="GO:0016192">
    <property type="term" value="P:vesicle-mediated transport"/>
    <property type="evidence" value="ECO:0007669"/>
    <property type="project" value="InterPro"/>
</dbReference>
<dbReference type="EC" id="2.7.7.19" evidence="4"/>